<feature type="compositionally biased region" description="Basic and acidic residues" evidence="1">
    <location>
        <begin position="59"/>
        <end position="74"/>
    </location>
</feature>
<feature type="compositionally biased region" description="Basic and acidic residues" evidence="1">
    <location>
        <begin position="341"/>
        <end position="352"/>
    </location>
</feature>
<feature type="compositionally biased region" description="Polar residues" evidence="1">
    <location>
        <begin position="277"/>
        <end position="302"/>
    </location>
</feature>
<feature type="compositionally biased region" description="Polar residues" evidence="1">
    <location>
        <begin position="138"/>
        <end position="147"/>
    </location>
</feature>
<evidence type="ECO:0000313" key="3">
    <source>
        <dbReference type="Proteomes" id="UP000252519"/>
    </source>
</evidence>
<protein>
    <submittedName>
        <fullName evidence="2">Uncharacterized protein</fullName>
    </submittedName>
</protein>
<dbReference type="OrthoDB" id="5893426at2759"/>
<feature type="compositionally biased region" description="Basic and acidic residues" evidence="1">
    <location>
        <begin position="89"/>
        <end position="106"/>
    </location>
</feature>
<feature type="compositionally biased region" description="Polar residues" evidence="1">
    <location>
        <begin position="353"/>
        <end position="362"/>
    </location>
</feature>
<organism evidence="2 3">
    <name type="scientific">Ancylostoma caninum</name>
    <name type="common">Dog hookworm</name>
    <dbReference type="NCBI Taxonomy" id="29170"/>
    <lineage>
        <taxon>Eukaryota</taxon>
        <taxon>Metazoa</taxon>
        <taxon>Ecdysozoa</taxon>
        <taxon>Nematoda</taxon>
        <taxon>Chromadorea</taxon>
        <taxon>Rhabditida</taxon>
        <taxon>Rhabditina</taxon>
        <taxon>Rhabditomorpha</taxon>
        <taxon>Strongyloidea</taxon>
        <taxon>Ancylostomatidae</taxon>
        <taxon>Ancylostomatinae</taxon>
        <taxon>Ancylostoma</taxon>
    </lineage>
</organism>
<dbReference type="Proteomes" id="UP000252519">
    <property type="component" value="Unassembled WGS sequence"/>
</dbReference>
<feature type="compositionally biased region" description="Polar residues" evidence="1">
    <location>
        <begin position="113"/>
        <end position="130"/>
    </location>
</feature>
<proteinExistence type="predicted"/>
<feature type="compositionally biased region" description="Basic residues" evidence="1">
    <location>
        <begin position="1"/>
        <end position="14"/>
    </location>
</feature>
<keyword evidence="3" id="KW-1185">Reference proteome</keyword>
<feature type="region of interest" description="Disordered" evidence="1">
    <location>
        <begin position="164"/>
        <end position="310"/>
    </location>
</feature>
<feature type="compositionally biased region" description="Basic and acidic residues" evidence="1">
    <location>
        <begin position="243"/>
        <end position="271"/>
    </location>
</feature>
<feature type="region of interest" description="Disordered" evidence="1">
    <location>
        <begin position="341"/>
        <end position="367"/>
    </location>
</feature>
<name>A0A368EVP3_ANCCA</name>
<feature type="compositionally biased region" description="Polar residues" evidence="1">
    <location>
        <begin position="41"/>
        <end position="56"/>
    </location>
</feature>
<gene>
    <name evidence="2" type="ORF">ANCCAN_30599</name>
</gene>
<feature type="compositionally biased region" description="Basic and acidic residues" evidence="1">
    <location>
        <begin position="168"/>
        <end position="194"/>
    </location>
</feature>
<feature type="compositionally biased region" description="Basic and acidic residues" evidence="1">
    <location>
        <begin position="227"/>
        <end position="236"/>
    </location>
</feature>
<comment type="caution">
    <text evidence="2">The sequence shown here is derived from an EMBL/GenBank/DDBJ whole genome shotgun (WGS) entry which is preliminary data.</text>
</comment>
<evidence type="ECO:0000256" key="1">
    <source>
        <dbReference type="SAM" id="MobiDB-lite"/>
    </source>
</evidence>
<feature type="region of interest" description="Disordered" evidence="1">
    <location>
        <begin position="1"/>
        <end position="147"/>
    </location>
</feature>
<sequence length="428" mass="50760">MGNKSGRRSGHRDRNRAQDDDRYGNREHQAKNRSENRDNISHSINNTFSDNPTYSKPRQPLDRYDVQNTSHDRGGMSAGDNESAYARPECYERDRNEARHEDRYGSRGDGANNRRNVPMMNNTFPENSPYSEPRQGAHRSNAQNMNYNPERRIRHDAEYNYTRQAQYCDRDRNEPQNEDRYGNRGHYAENRDNISRLVNDTYSGDLAYPEPTQGPDHFSDQNINYNPERRSAHHSEYTSTRQDYYEHDRHEPQREDRYESRAYQTENRDTVPHTMNKPFSGNPASSEPRQSSDRFNSQNMSENPEGMSAYHSEYSNTRQGYYDHDRNEPQNDERYENCRYRGEHRAENRDNNPRMTNDTSANLPYPDPMRTPDHFIGHNMSERPENSVHHPECSRARQDYYCRDRDEPQSEERWVVVHRAIIFILSLL</sequence>
<accession>A0A368EVP3</accession>
<dbReference type="AlphaFoldDB" id="A0A368EVP3"/>
<feature type="compositionally biased region" description="Basic and acidic residues" evidence="1">
    <location>
        <begin position="15"/>
        <end position="40"/>
    </location>
</feature>
<dbReference type="EMBL" id="JOJR01025129">
    <property type="protein sequence ID" value="RCN23714.1"/>
    <property type="molecule type" value="Genomic_DNA"/>
</dbReference>
<evidence type="ECO:0000313" key="2">
    <source>
        <dbReference type="EMBL" id="RCN23714.1"/>
    </source>
</evidence>
<reference evidence="2 3" key="1">
    <citation type="submission" date="2014-10" db="EMBL/GenBank/DDBJ databases">
        <title>Draft genome of the hookworm Ancylostoma caninum.</title>
        <authorList>
            <person name="Mitreva M."/>
        </authorList>
    </citation>
    <scope>NUCLEOTIDE SEQUENCE [LARGE SCALE GENOMIC DNA]</scope>
    <source>
        <strain evidence="2 3">Baltimore</strain>
    </source>
</reference>